<organism evidence="2 3">
    <name type="scientific">Pseudaquabacterium terrae</name>
    <dbReference type="NCBI Taxonomy" id="2732868"/>
    <lineage>
        <taxon>Bacteria</taxon>
        <taxon>Pseudomonadati</taxon>
        <taxon>Pseudomonadota</taxon>
        <taxon>Betaproteobacteria</taxon>
        <taxon>Burkholderiales</taxon>
        <taxon>Sphaerotilaceae</taxon>
        <taxon>Pseudaquabacterium</taxon>
    </lineage>
</organism>
<sequence length="58" mass="5969">MRADDAWRRRWIALALLVMAGCDRPAGLPPAPSPAPENKPLGLRPPALPGSAASGVVG</sequence>
<dbReference type="EMBL" id="JABRWJ010000004">
    <property type="protein sequence ID" value="NRF68191.1"/>
    <property type="molecule type" value="Genomic_DNA"/>
</dbReference>
<keyword evidence="3" id="KW-1185">Reference proteome</keyword>
<reference evidence="2 3" key="1">
    <citation type="submission" date="2020-05" db="EMBL/GenBank/DDBJ databases">
        <title>Aquincola sp. isolate from soil.</title>
        <authorList>
            <person name="Han J."/>
            <person name="Kim D.-U."/>
        </authorList>
    </citation>
    <scope>NUCLEOTIDE SEQUENCE [LARGE SCALE GENOMIC DNA]</scope>
    <source>
        <strain evidence="2 3">S2</strain>
    </source>
</reference>
<dbReference type="Proteomes" id="UP000737171">
    <property type="component" value="Unassembled WGS sequence"/>
</dbReference>
<dbReference type="PROSITE" id="PS51257">
    <property type="entry name" value="PROKAR_LIPOPROTEIN"/>
    <property type="match status" value="1"/>
</dbReference>
<evidence type="ECO:0000313" key="2">
    <source>
        <dbReference type="EMBL" id="NRF68191.1"/>
    </source>
</evidence>
<evidence type="ECO:0000256" key="1">
    <source>
        <dbReference type="SAM" id="MobiDB-lite"/>
    </source>
</evidence>
<proteinExistence type="predicted"/>
<comment type="caution">
    <text evidence="2">The sequence shown here is derived from an EMBL/GenBank/DDBJ whole genome shotgun (WGS) entry which is preliminary data.</text>
</comment>
<feature type="compositionally biased region" description="Pro residues" evidence="1">
    <location>
        <begin position="27"/>
        <end position="37"/>
    </location>
</feature>
<feature type="region of interest" description="Disordered" evidence="1">
    <location>
        <begin position="25"/>
        <end position="58"/>
    </location>
</feature>
<evidence type="ECO:0000313" key="3">
    <source>
        <dbReference type="Proteomes" id="UP000737171"/>
    </source>
</evidence>
<protein>
    <submittedName>
        <fullName evidence="2">Uncharacterized protein</fullName>
    </submittedName>
</protein>
<accession>A0ABX2EHZ1</accession>
<name>A0ABX2EHZ1_9BURK</name>
<gene>
    <name evidence="2" type="ORF">HLB44_14450</name>
</gene>
<dbReference type="RefSeq" id="WP_173123614.1">
    <property type="nucleotide sequence ID" value="NZ_JABRWJ010000004.1"/>
</dbReference>